<evidence type="ECO:0000313" key="1">
    <source>
        <dbReference type="EMBL" id="CAE1253538.1"/>
    </source>
</evidence>
<evidence type="ECO:0000313" key="2">
    <source>
        <dbReference type="Proteomes" id="UP000597762"/>
    </source>
</evidence>
<organism evidence="1 2">
    <name type="scientific">Acanthosepion pharaonis</name>
    <name type="common">Pharaoh cuttlefish</name>
    <name type="synonym">Sepia pharaonis</name>
    <dbReference type="NCBI Taxonomy" id="158019"/>
    <lineage>
        <taxon>Eukaryota</taxon>
        <taxon>Metazoa</taxon>
        <taxon>Spiralia</taxon>
        <taxon>Lophotrochozoa</taxon>
        <taxon>Mollusca</taxon>
        <taxon>Cephalopoda</taxon>
        <taxon>Coleoidea</taxon>
        <taxon>Decapodiformes</taxon>
        <taxon>Sepiida</taxon>
        <taxon>Sepiina</taxon>
        <taxon>Sepiidae</taxon>
        <taxon>Acanthosepion</taxon>
    </lineage>
</organism>
<protein>
    <submittedName>
        <fullName evidence="1">Uncharacterized protein</fullName>
    </submittedName>
</protein>
<proteinExistence type="predicted"/>
<name>A0A812C2P2_ACAPH</name>
<gene>
    <name evidence="1" type="ORF">SPHA_28522</name>
</gene>
<dbReference type="Proteomes" id="UP000597762">
    <property type="component" value="Unassembled WGS sequence"/>
</dbReference>
<dbReference type="AlphaFoldDB" id="A0A812C2P2"/>
<dbReference type="EMBL" id="CAHIKZ030001114">
    <property type="protein sequence ID" value="CAE1253538.1"/>
    <property type="molecule type" value="Genomic_DNA"/>
</dbReference>
<sequence length="158" mass="17772">MASTTSLVTFSLITMSVNGIHNILGHIFIDNNVGQWHPQFSSVNGIHNMVTFSLITNVSVNGIHNILGHIFIDNNVGQWHPQHPWSHGFSLITIRSMASTTSLVTFSLNNNVGQSSTMPGIIDNNVGQWHPPWCFHDNNGQWHLQHPQCRSHPWSHFH</sequence>
<keyword evidence="2" id="KW-1185">Reference proteome</keyword>
<accession>A0A812C2P2</accession>
<comment type="caution">
    <text evidence="1">The sequence shown here is derived from an EMBL/GenBank/DDBJ whole genome shotgun (WGS) entry which is preliminary data.</text>
</comment>
<reference evidence="1" key="1">
    <citation type="submission" date="2021-01" db="EMBL/GenBank/DDBJ databases">
        <authorList>
            <person name="Li R."/>
            <person name="Bekaert M."/>
        </authorList>
    </citation>
    <scope>NUCLEOTIDE SEQUENCE</scope>
    <source>
        <strain evidence="1">Farmed</strain>
    </source>
</reference>